<reference evidence="2" key="1">
    <citation type="submission" date="2016-10" db="EMBL/GenBank/DDBJ databases">
        <authorList>
            <person name="Varghese N."/>
            <person name="Submissions S."/>
        </authorList>
    </citation>
    <scope>NUCLEOTIDE SEQUENCE [LARGE SCALE GENOMIC DNA]</scope>
    <source>
        <strain evidence="2">CGMCC 1.10783</strain>
    </source>
</reference>
<proteinExistence type="predicted"/>
<protein>
    <recommendedName>
        <fullName evidence="3">Helix-turn-helix domain-containing protein</fullName>
    </recommendedName>
</protein>
<evidence type="ECO:0000313" key="1">
    <source>
        <dbReference type="EMBL" id="SDJ31134.1"/>
    </source>
</evidence>
<organism evidence="1 2">
    <name type="scientific">Arthrobacter cupressi</name>
    <dbReference type="NCBI Taxonomy" id="1045773"/>
    <lineage>
        <taxon>Bacteria</taxon>
        <taxon>Bacillati</taxon>
        <taxon>Actinomycetota</taxon>
        <taxon>Actinomycetes</taxon>
        <taxon>Micrococcales</taxon>
        <taxon>Micrococcaceae</taxon>
        <taxon>Arthrobacter</taxon>
    </lineage>
</organism>
<gene>
    <name evidence="1" type="ORF">SAMN05216555_10985</name>
</gene>
<accession>A0A1G8SPP0</accession>
<dbReference type="SUPFAM" id="SSF46955">
    <property type="entry name" value="Putative DNA-binding domain"/>
    <property type="match status" value="1"/>
</dbReference>
<dbReference type="InterPro" id="IPR009061">
    <property type="entry name" value="DNA-bd_dom_put_sf"/>
</dbReference>
<evidence type="ECO:0000313" key="2">
    <source>
        <dbReference type="Proteomes" id="UP000182130"/>
    </source>
</evidence>
<keyword evidence="2" id="KW-1185">Reference proteome</keyword>
<dbReference type="EMBL" id="FNEI01000009">
    <property type="protein sequence ID" value="SDJ31134.1"/>
    <property type="molecule type" value="Genomic_DNA"/>
</dbReference>
<evidence type="ECO:0008006" key="3">
    <source>
        <dbReference type="Google" id="ProtNLM"/>
    </source>
</evidence>
<dbReference type="RefSeq" id="WP_074589433.1">
    <property type="nucleotide sequence ID" value="NZ_FNEI01000009.1"/>
</dbReference>
<name>A0A1G8SPP0_9MICC</name>
<dbReference type="AlphaFoldDB" id="A0A1G8SPP0"/>
<dbReference type="STRING" id="1045773.SAMN05216555_10985"/>
<dbReference type="Proteomes" id="UP000182130">
    <property type="component" value="Unassembled WGS sequence"/>
</dbReference>
<sequence>MAEQQPHPRSKAPRPEESRSTYLTRTEAANYLNIPAHWLANNTKQGPRYIKVGGLVRYSVEALDDFMSANEARR</sequence>
<dbReference type="OrthoDB" id="5524782at2"/>